<evidence type="ECO:0000256" key="1">
    <source>
        <dbReference type="PROSITE-ProRule" id="PRU00289"/>
    </source>
</evidence>
<evidence type="ECO:0000313" key="4">
    <source>
        <dbReference type="Proteomes" id="UP000823844"/>
    </source>
</evidence>
<organism evidence="3 4">
    <name type="scientific">Candidatus Lactobacillus pullistercoris</name>
    <dbReference type="NCBI Taxonomy" id="2838636"/>
    <lineage>
        <taxon>Bacteria</taxon>
        <taxon>Bacillati</taxon>
        <taxon>Bacillota</taxon>
        <taxon>Bacilli</taxon>
        <taxon>Lactobacillales</taxon>
        <taxon>Lactobacillaceae</taxon>
        <taxon>Lactobacillus</taxon>
    </lineage>
</organism>
<reference evidence="3" key="1">
    <citation type="journal article" date="2021" name="PeerJ">
        <title>Extensive microbial diversity within the chicken gut microbiome revealed by metagenomics and culture.</title>
        <authorList>
            <person name="Gilroy R."/>
            <person name="Ravi A."/>
            <person name="Getino M."/>
            <person name="Pursley I."/>
            <person name="Horton D.L."/>
            <person name="Alikhan N.F."/>
            <person name="Baker D."/>
            <person name="Gharbi K."/>
            <person name="Hall N."/>
            <person name="Watson M."/>
            <person name="Adriaenssens E.M."/>
            <person name="Foster-Nyarko E."/>
            <person name="Jarju S."/>
            <person name="Secka A."/>
            <person name="Antonio M."/>
            <person name="Oren A."/>
            <person name="Chaudhuri R.R."/>
            <person name="La Ragione R."/>
            <person name="Hildebrand F."/>
            <person name="Pallen M.J."/>
        </authorList>
    </citation>
    <scope>NUCLEOTIDE SEQUENCE</scope>
    <source>
        <strain evidence="3">F6-686</strain>
    </source>
</reference>
<dbReference type="InterPro" id="IPR027417">
    <property type="entry name" value="P-loop_NTPase"/>
</dbReference>
<reference evidence="3" key="2">
    <citation type="submission" date="2021-04" db="EMBL/GenBank/DDBJ databases">
        <authorList>
            <person name="Gilroy R."/>
        </authorList>
    </citation>
    <scope>NUCLEOTIDE SEQUENCE</scope>
    <source>
        <strain evidence="3">F6-686</strain>
    </source>
</reference>
<dbReference type="PROSITE" id="PS50901">
    <property type="entry name" value="FTSK"/>
    <property type="match status" value="1"/>
</dbReference>
<sequence>MKDLSIDYNKVVSMVICGNSGSGKSFMLTYLLECLKPISDLVIIDPKMDEPSRWARINDIKAIYPASNRSKSDFVSQVNAELSESLKLIHKRQQMLFDNPAITFKHHTIVIDELLALSEGVNKAIKESFFSLLSQVALLGRATRVHLLLVSQQFDRNVAPTSVREQMNVLIQLGNINRRTTQYLFPDLNPDGIVIPTGKGTGIIQIIDDEHPYQVMPLLCPTYYTKERLV</sequence>
<keyword evidence="1" id="KW-0547">Nucleotide-binding</keyword>
<dbReference type="GO" id="GO:0051301">
    <property type="term" value="P:cell division"/>
    <property type="evidence" value="ECO:0007669"/>
    <property type="project" value="UniProtKB-KW"/>
</dbReference>
<keyword evidence="1" id="KW-0067">ATP-binding</keyword>
<dbReference type="GO" id="GO:0005524">
    <property type="term" value="F:ATP binding"/>
    <property type="evidence" value="ECO:0007669"/>
    <property type="project" value="UniProtKB-UniRule"/>
</dbReference>
<dbReference type="Gene3D" id="3.40.50.300">
    <property type="entry name" value="P-loop containing nucleotide triphosphate hydrolases"/>
    <property type="match status" value="1"/>
</dbReference>
<dbReference type="Proteomes" id="UP000823844">
    <property type="component" value="Unassembled WGS sequence"/>
</dbReference>
<comment type="caution">
    <text evidence="3">The sequence shown here is derived from an EMBL/GenBank/DDBJ whole genome shotgun (WGS) entry which is preliminary data.</text>
</comment>
<dbReference type="InterPro" id="IPR002543">
    <property type="entry name" value="FtsK_dom"/>
</dbReference>
<evidence type="ECO:0000259" key="2">
    <source>
        <dbReference type="PROSITE" id="PS50901"/>
    </source>
</evidence>
<accession>A0A9E2NTH1</accession>
<proteinExistence type="predicted"/>
<feature type="domain" description="FtsK" evidence="2">
    <location>
        <begin position="1"/>
        <end position="182"/>
    </location>
</feature>
<keyword evidence="3" id="KW-0131">Cell cycle</keyword>
<dbReference type="GO" id="GO:0003677">
    <property type="term" value="F:DNA binding"/>
    <property type="evidence" value="ECO:0007669"/>
    <property type="project" value="InterPro"/>
</dbReference>
<dbReference type="AlphaFoldDB" id="A0A9E2NTH1"/>
<gene>
    <name evidence="3" type="ORF">H9806_03310</name>
</gene>
<feature type="binding site" evidence="1">
    <location>
        <begin position="18"/>
        <end position="25"/>
    </location>
    <ligand>
        <name>ATP</name>
        <dbReference type="ChEBI" id="CHEBI:30616"/>
    </ligand>
</feature>
<dbReference type="EMBL" id="JAHLFT010000041">
    <property type="protein sequence ID" value="MBU3828168.1"/>
    <property type="molecule type" value="Genomic_DNA"/>
</dbReference>
<evidence type="ECO:0000313" key="3">
    <source>
        <dbReference type="EMBL" id="MBU3828168.1"/>
    </source>
</evidence>
<keyword evidence="3" id="KW-0132">Cell division</keyword>
<protein>
    <submittedName>
        <fullName evidence="3">Cell division protein FtsK</fullName>
    </submittedName>
</protein>
<name>A0A9E2NTH1_9LACO</name>
<dbReference type="SUPFAM" id="SSF52540">
    <property type="entry name" value="P-loop containing nucleoside triphosphate hydrolases"/>
    <property type="match status" value="1"/>
</dbReference>